<dbReference type="Pfam" id="PF16220">
    <property type="entry name" value="DUF4880"/>
    <property type="match status" value="1"/>
</dbReference>
<sequence length="308" mass="33536">MTSAHTDKQLRLEASEWFARLRASAVSPEIEAEFFRWAAQSPRHAAAYEAVCAAWDVLGMVPAKRRPRHAMIGRREFAGGAIAASLAAYFLLRAEPAEAKVFKTAIGEQKRFTLPDGSALLLDTASEVSASCDKISRTASLGCGRAHFDVTNARESALVVRIGDISVTSHRGHFDVFRGEDAIFVYLQQNDAAVQTANGDNVKLRPGDYLRAPMPYGKLVIDRPAQEAITAWQRGILVFDQTTLSDAVREMNRYSPVKLTISDAKAAQLKISGAYGAGKAAEFLHTLTLLLPVRAQARGDGFEITSTL</sequence>
<dbReference type="Gene3D" id="2.60.120.1440">
    <property type="match status" value="1"/>
</dbReference>
<dbReference type="InterPro" id="IPR032623">
    <property type="entry name" value="FecR_N"/>
</dbReference>
<comment type="caution">
    <text evidence="3">The sequence shown here is derived from an EMBL/GenBank/DDBJ whole genome shotgun (WGS) entry which is preliminary data.</text>
</comment>
<dbReference type="RefSeq" id="WP_167080447.1">
    <property type="nucleotide sequence ID" value="NZ_BAAADC010000001.1"/>
</dbReference>
<dbReference type="PANTHER" id="PTHR30273">
    <property type="entry name" value="PERIPLASMIC SIGNAL SENSOR AND SIGMA FACTOR ACTIVATOR FECR-RELATED"/>
    <property type="match status" value="1"/>
</dbReference>
<dbReference type="GO" id="GO:0016989">
    <property type="term" value="F:sigma factor antagonist activity"/>
    <property type="evidence" value="ECO:0007669"/>
    <property type="project" value="TreeGrafter"/>
</dbReference>
<keyword evidence="3" id="KW-0812">Transmembrane</keyword>
<dbReference type="AlphaFoldDB" id="A0A846MV73"/>
<gene>
    <name evidence="3" type="ORF">FHS83_000443</name>
</gene>
<evidence type="ECO:0000313" key="4">
    <source>
        <dbReference type="Proteomes" id="UP000570514"/>
    </source>
</evidence>
<organism evidence="3 4">
    <name type="scientific">Rhizomicrobium palustre</name>
    <dbReference type="NCBI Taxonomy" id="189966"/>
    <lineage>
        <taxon>Bacteria</taxon>
        <taxon>Pseudomonadati</taxon>
        <taxon>Pseudomonadota</taxon>
        <taxon>Alphaproteobacteria</taxon>
        <taxon>Micropepsales</taxon>
        <taxon>Micropepsaceae</taxon>
        <taxon>Rhizomicrobium</taxon>
    </lineage>
</organism>
<dbReference type="InterPro" id="IPR006860">
    <property type="entry name" value="FecR"/>
</dbReference>
<dbReference type="PIRSF" id="PIRSF018266">
    <property type="entry name" value="FecR"/>
    <property type="match status" value="1"/>
</dbReference>
<dbReference type="Gene3D" id="3.55.50.30">
    <property type="match status" value="1"/>
</dbReference>
<feature type="domain" description="FecR N-terminal" evidence="2">
    <location>
        <begin position="13"/>
        <end position="53"/>
    </location>
</feature>
<evidence type="ECO:0000259" key="2">
    <source>
        <dbReference type="Pfam" id="PF16220"/>
    </source>
</evidence>
<keyword evidence="3" id="KW-0472">Membrane</keyword>
<dbReference type="Pfam" id="PF04773">
    <property type="entry name" value="FecR"/>
    <property type="match status" value="1"/>
</dbReference>
<keyword evidence="4" id="KW-1185">Reference proteome</keyword>
<proteinExistence type="predicted"/>
<dbReference type="InterPro" id="IPR012373">
    <property type="entry name" value="Ferrdict_sens_TM"/>
</dbReference>
<dbReference type="Proteomes" id="UP000570514">
    <property type="component" value="Unassembled WGS sequence"/>
</dbReference>
<evidence type="ECO:0000259" key="1">
    <source>
        <dbReference type="Pfam" id="PF04773"/>
    </source>
</evidence>
<accession>A0A846MV73</accession>
<reference evidence="3 4" key="1">
    <citation type="submission" date="2020-03" db="EMBL/GenBank/DDBJ databases">
        <title>Genomic Encyclopedia of Type Strains, Phase IV (KMG-IV): sequencing the most valuable type-strain genomes for metagenomic binning, comparative biology and taxonomic classification.</title>
        <authorList>
            <person name="Goeker M."/>
        </authorList>
    </citation>
    <scope>NUCLEOTIDE SEQUENCE [LARGE SCALE GENOMIC DNA]</scope>
    <source>
        <strain evidence="3 4">DSM 19867</strain>
    </source>
</reference>
<evidence type="ECO:0000313" key="3">
    <source>
        <dbReference type="EMBL" id="NIK87125.1"/>
    </source>
</evidence>
<dbReference type="PANTHER" id="PTHR30273:SF2">
    <property type="entry name" value="PROTEIN FECR"/>
    <property type="match status" value="1"/>
</dbReference>
<protein>
    <submittedName>
        <fullName evidence="3">Transmembrane sensor</fullName>
    </submittedName>
</protein>
<dbReference type="EMBL" id="JAASRM010000001">
    <property type="protein sequence ID" value="NIK87125.1"/>
    <property type="molecule type" value="Genomic_DNA"/>
</dbReference>
<feature type="domain" description="FecR protein" evidence="1">
    <location>
        <begin position="102"/>
        <end position="185"/>
    </location>
</feature>
<name>A0A846MV73_9PROT</name>